<feature type="compositionally biased region" description="Low complexity" evidence="1">
    <location>
        <begin position="257"/>
        <end position="269"/>
    </location>
</feature>
<dbReference type="AlphaFoldDB" id="A0A2B7Y040"/>
<accession>A0A2B7Y040</accession>
<feature type="compositionally biased region" description="Basic and acidic residues" evidence="1">
    <location>
        <begin position="173"/>
        <end position="187"/>
    </location>
</feature>
<feature type="region of interest" description="Disordered" evidence="1">
    <location>
        <begin position="1"/>
        <end position="187"/>
    </location>
</feature>
<dbReference type="PANTHER" id="PTHR28061">
    <property type="entry name" value="INO EIGHTY SUBUNIT 4"/>
    <property type="match status" value="1"/>
</dbReference>
<dbReference type="InterPro" id="IPR013175">
    <property type="entry name" value="INO80_su_Ies4"/>
</dbReference>
<feature type="compositionally biased region" description="Polar residues" evidence="1">
    <location>
        <begin position="141"/>
        <end position="155"/>
    </location>
</feature>
<sequence length="269" mass="27261">MPASDPATASSASSAGRSNKSPKPNKTIVLKLSSTLLSRFPGIPVAEVKPEATTTSASPSASSSPSNEPAPAPSADNASDTASTPAGNGSTPGPVADPKRKGIPGPKPGSKRGLGQGVDTTPRPRGKPGPKKKPRLEDGTIDNSGRASGSGTVSTHKLGPKANQGAINAGLRALDRTGKPCRKWERKGFSVKSFTGVVWEVASWRAPPRPKQVEESSDMKDDSTPAAEDGSKPDNSAVESEKSNLGEGDSTPMPTNAASSPAPVVAVAS</sequence>
<feature type="compositionally biased region" description="Basic and acidic residues" evidence="1">
    <location>
        <begin position="211"/>
        <end position="223"/>
    </location>
</feature>
<proteinExistence type="predicted"/>
<evidence type="ECO:0000313" key="3">
    <source>
        <dbReference type="Proteomes" id="UP000224634"/>
    </source>
</evidence>
<evidence type="ECO:0000256" key="1">
    <source>
        <dbReference type="SAM" id="MobiDB-lite"/>
    </source>
</evidence>
<dbReference type="GO" id="GO:0031011">
    <property type="term" value="C:Ino80 complex"/>
    <property type="evidence" value="ECO:0007669"/>
    <property type="project" value="InterPro"/>
</dbReference>
<evidence type="ECO:0000313" key="2">
    <source>
        <dbReference type="EMBL" id="PGH14565.1"/>
    </source>
</evidence>
<dbReference type="Proteomes" id="UP000224634">
    <property type="component" value="Unassembled WGS sequence"/>
</dbReference>
<protein>
    <recommendedName>
        <fullName evidence="4">INO80 complex subunit Ies4</fullName>
    </recommendedName>
</protein>
<dbReference type="GO" id="GO:0006338">
    <property type="term" value="P:chromatin remodeling"/>
    <property type="evidence" value="ECO:0007669"/>
    <property type="project" value="InterPro"/>
</dbReference>
<keyword evidence="3" id="KW-1185">Reference proteome</keyword>
<reference evidence="2 3" key="1">
    <citation type="submission" date="2017-10" db="EMBL/GenBank/DDBJ databases">
        <title>Comparative genomics in systemic dimorphic fungi from Ajellomycetaceae.</title>
        <authorList>
            <person name="Munoz J.F."/>
            <person name="Mcewen J.G."/>
            <person name="Clay O.K."/>
            <person name="Cuomo C.A."/>
        </authorList>
    </citation>
    <scope>NUCLEOTIDE SEQUENCE [LARGE SCALE GENOMIC DNA]</scope>
    <source>
        <strain evidence="2 3">UAMH7299</strain>
    </source>
</reference>
<name>A0A2B7Y040_POLH7</name>
<dbReference type="EMBL" id="PDNA01000092">
    <property type="protein sequence ID" value="PGH14565.1"/>
    <property type="molecule type" value="Genomic_DNA"/>
</dbReference>
<feature type="compositionally biased region" description="Low complexity" evidence="1">
    <location>
        <begin position="51"/>
        <end position="86"/>
    </location>
</feature>
<dbReference type="STRING" id="1447883.A0A2B7Y040"/>
<dbReference type="OrthoDB" id="4093188at2759"/>
<dbReference type="Pfam" id="PF08193">
    <property type="entry name" value="INO80_Ies4"/>
    <property type="match status" value="1"/>
</dbReference>
<organism evidence="2 3">
    <name type="scientific">Polytolypa hystricis (strain UAMH7299)</name>
    <dbReference type="NCBI Taxonomy" id="1447883"/>
    <lineage>
        <taxon>Eukaryota</taxon>
        <taxon>Fungi</taxon>
        <taxon>Dikarya</taxon>
        <taxon>Ascomycota</taxon>
        <taxon>Pezizomycotina</taxon>
        <taxon>Eurotiomycetes</taxon>
        <taxon>Eurotiomycetidae</taxon>
        <taxon>Onygenales</taxon>
        <taxon>Onygenales incertae sedis</taxon>
        <taxon>Polytolypa</taxon>
    </lineage>
</organism>
<gene>
    <name evidence="2" type="ORF">AJ80_05885</name>
</gene>
<dbReference type="PANTHER" id="PTHR28061:SF1">
    <property type="entry name" value="INO80 COMPLEX SUBUNIT 4"/>
    <property type="match status" value="1"/>
</dbReference>
<feature type="compositionally biased region" description="Basic residues" evidence="1">
    <location>
        <begin position="124"/>
        <end position="134"/>
    </location>
</feature>
<feature type="compositionally biased region" description="Low complexity" evidence="1">
    <location>
        <begin position="1"/>
        <end position="21"/>
    </location>
</feature>
<comment type="caution">
    <text evidence="2">The sequence shown here is derived from an EMBL/GenBank/DDBJ whole genome shotgun (WGS) entry which is preliminary data.</text>
</comment>
<feature type="region of interest" description="Disordered" evidence="1">
    <location>
        <begin position="201"/>
        <end position="269"/>
    </location>
</feature>
<evidence type="ECO:0008006" key="4">
    <source>
        <dbReference type="Google" id="ProtNLM"/>
    </source>
</evidence>